<name>A0A7K3WW09_9FLAO</name>
<evidence type="ECO:0000313" key="3">
    <source>
        <dbReference type="Proteomes" id="UP000486602"/>
    </source>
</evidence>
<dbReference type="AlphaFoldDB" id="A0A7K3WW09"/>
<accession>A0A7K3WW09</accession>
<comment type="caution">
    <text evidence="2">The sequence shown here is derived from an EMBL/GenBank/DDBJ whole genome shotgun (WGS) entry which is preliminary data.</text>
</comment>
<dbReference type="Pfam" id="PF14134">
    <property type="entry name" value="DUF4301"/>
    <property type="match status" value="1"/>
</dbReference>
<feature type="domain" description="DUF4301" evidence="1">
    <location>
        <begin position="7"/>
        <end position="491"/>
    </location>
</feature>
<proteinExistence type="predicted"/>
<dbReference type="InterPro" id="IPR029044">
    <property type="entry name" value="Nucleotide-diphossugar_trans"/>
</dbReference>
<gene>
    <name evidence="2" type="ORF">G3O08_14865</name>
</gene>
<dbReference type="Proteomes" id="UP000486602">
    <property type="component" value="Unassembled WGS sequence"/>
</dbReference>
<dbReference type="InterPro" id="IPR025393">
    <property type="entry name" value="DUF4301"/>
</dbReference>
<keyword evidence="3" id="KW-1185">Reference proteome</keyword>
<evidence type="ECO:0000313" key="2">
    <source>
        <dbReference type="EMBL" id="NEN24785.1"/>
    </source>
</evidence>
<evidence type="ECO:0000259" key="1">
    <source>
        <dbReference type="Pfam" id="PF14134"/>
    </source>
</evidence>
<dbReference type="EMBL" id="JAAGVY010000033">
    <property type="protein sequence ID" value="NEN24785.1"/>
    <property type="molecule type" value="Genomic_DNA"/>
</dbReference>
<organism evidence="2 3">
    <name type="scientific">Cryomorpha ignava</name>
    <dbReference type="NCBI Taxonomy" id="101383"/>
    <lineage>
        <taxon>Bacteria</taxon>
        <taxon>Pseudomonadati</taxon>
        <taxon>Bacteroidota</taxon>
        <taxon>Flavobacteriia</taxon>
        <taxon>Flavobacteriales</taxon>
        <taxon>Cryomorphaceae</taxon>
        <taxon>Cryomorpha</taxon>
    </lineage>
</organism>
<reference evidence="2 3" key="1">
    <citation type="submission" date="2020-02" db="EMBL/GenBank/DDBJ databases">
        <title>Out from the shadows clarifying the taxonomy of the family Cryomorphaceae and related taxa by utilizing the GTDB taxonomic framework.</title>
        <authorList>
            <person name="Bowman J.P."/>
        </authorList>
    </citation>
    <scope>NUCLEOTIDE SEQUENCE [LARGE SCALE GENOMIC DNA]</scope>
    <source>
        <strain evidence="2 3">QSSC 1-22</strain>
    </source>
</reference>
<protein>
    <submittedName>
        <fullName evidence="2">DUF4301 family protein</fullName>
    </submittedName>
</protein>
<dbReference type="RefSeq" id="WP_163286180.1">
    <property type="nucleotide sequence ID" value="NZ_JAAGVY010000033.1"/>
</dbReference>
<sequence>MKQNLDSKDIEVLRARGISEKNFEEYYGILKSGYPFISLSANCAADKEIKRYSESESRELRNLYKNEDHLKVLKFVPASGAASRMFKDLFTALETGKYAENVNQFFSTLKDYAFAEELLKRAGLEQKETFSPEEKKKVLETMLLPKGMDYGALPKGIIKFHKYCDGHVRTAFEEHFHEAAMYAQKNNTCHLHFTVPVDNVELVNAHLQSLNKCLSREFNATFNVETSIQKANTDTPAIYEDSGEWVRINETEFLLRPAGHGALLENLNDLDGDIIFVKNIDNVVPDRLKPITVEYKELLAGMLLKAQKAVFKFLNAIDKDDFDKNECSAFVSEWFNYDISKLSLLEIKTLLNRPIRVCGMVKNEGEPGGGPFIVNDGDGISSLQIVEGAQIDSNDSTQANIAKTATHFNPVDLVVGIKDYRGEKFNLLDFRNNNTGMVVNKNYQGRNIRALELPGLWNGSMHFWNTIFVEVPIETFNPVKTVFDLTRDTHRG</sequence>
<dbReference type="SUPFAM" id="SSF53448">
    <property type="entry name" value="Nucleotide-diphospho-sugar transferases"/>
    <property type="match status" value="1"/>
</dbReference>